<evidence type="ECO:0000259" key="9">
    <source>
        <dbReference type="PROSITE" id="PS50290"/>
    </source>
</evidence>
<name>A0A0C2XQM5_SERVB</name>
<keyword evidence="1 7" id="KW-1003">Cell membrane</keyword>
<protein>
    <recommendedName>
        <fullName evidence="7">Phosphatidylinositol 4-kinase</fullName>
        <ecNumber evidence="7">2.7.1.67</ecNumber>
    </recommendedName>
</protein>
<dbReference type="Proteomes" id="UP000054097">
    <property type="component" value="Unassembled WGS sequence"/>
</dbReference>
<dbReference type="AlphaFoldDB" id="A0A0C2XQM5"/>
<dbReference type="InterPro" id="IPR018936">
    <property type="entry name" value="PI3/4_kinase_CS"/>
</dbReference>
<dbReference type="InterPro" id="IPR000403">
    <property type="entry name" value="PI3/4_kinase_cat_dom"/>
</dbReference>
<gene>
    <name evidence="10" type="ORF">M408DRAFT_7083</name>
</gene>
<keyword evidence="2 7" id="KW-0808">Transferase</keyword>
<dbReference type="OrthoDB" id="3349449at2759"/>
<keyword evidence="5 7" id="KW-0067">ATP-binding</keyword>
<evidence type="ECO:0000313" key="11">
    <source>
        <dbReference type="Proteomes" id="UP000054097"/>
    </source>
</evidence>
<dbReference type="GO" id="GO:0007032">
    <property type="term" value="P:endosome organization"/>
    <property type="evidence" value="ECO:0007669"/>
    <property type="project" value="TreeGrafter"/>
</dbReference>
<feature type="domain" description="PI3K/PI4K catalytic" evidence="9">
    <location>
        <begin position="121"/>
        <end position="552"/>
    </location>
</feature>
<evidence type="ECO:0000256" key="5">
    <source>
        <dbReference type="ARBA" id="ARBA00022840"/>
    </source>
</evidence>
<evidence type="ECO:0000256" key="2">
    <source>
        <dbReference type="ARBA" id="ARBA00022679"/>
    </source>
</evidence>
<dbReference type="GO" id="GO:0005524">
    <property type="term" value="F:ATP binding"/>
    <property type="evidence" value="ECO:0007669"/>
    <property type="project" value="UniProtKB-UniRule"/>
</dbReference>
<evidence type="ECO:0000256" key="6">
    <source>
        <dbReference type="ARBA" id="ARBA00023136"/>
    </source>
</evidence>
<dbReference type="PROSITE" id="PS00916">
    <property type="entry name" value="PI3_4_KINASE_2"/>
    <property type="match status" value="1"/>
</dbReference>
<dbReference type="PROSITE" id="PS50290">
    <property type="entry name" value="PI3_4_KINASE_3"/>
    <property type="match status" value="1"/>
</dbReference>
<evidence type="ECO:0000256" key="1">
    <source>
        <dbReference type="ARBA" id="ARBA00022475"/>
    </source>
</evidence>
<evidence type="ECO:0000256" key="4">
    <source>
        <dbReference type="ARBA" id="ARBA00022777"/>
    </source>
</evidence>
<proteinExistence type="inferred from homology"/>
<accession>A0A0C2XQM5</accession>
<evidence type="ECO:0000256" key="7">
    <source>
        <dbReference type="RuleBase" id="RU367084"/>
    </source>
</evidence>
<reference evidence="11" key="2">
    <citation type="submission" date="2015-01" db="EMBL/GenBank/DDBJ databases">
        <title>Evolutionary Origins and Diversification of the Mycorrhizal Mutualists.</title>
        <authorList>
            <consortium name="DOE Joint Genome Institute"/>
            <consortium name="Mycorrhizal Genomics Consortium"/>
            <person name="Kohler A."/>
            <person name="Kuo A."/>
            <person name="Nagy L.G."/>
            <person name="Floudas D."/>
            <person name="Copeland A."/>
            <person name="Barry K.W."/>
            <person name="Cichocki N."/>
            <person name="Veneault-Fourrey C."/>
            <person name="LaButti K."/>
            <person name="Lindquist E.A."/>
            <person name="Lipzen A."/>
            <person name="Lundell T."/>
            <person name="Morin E."/>
            <person name="Murat C."/>
            <person name="Riley R."/>
            <person name="Ohm R."/>
            <person name="Sun H."/>
            <person name="Tunlid A."/>
            <person name="Henrissat B."/>
            <person name="Grigoriev I.V."/>
            <person name="Hibbett D.S."/>
            <person name="Martin F."/>
        </authorList>
    </citation>
    <scope>NUCLEOTIDE SEQUENCE [LARGE SCALE GENOMIC DNA]</scope>
    <source>
        <strain evidence="11">MAFF 305830</strain>
    </source>
</reference>
<dbReference type="HOGENOM" id="CLU_009049_0_0_1"/>
<keyword evidence="11" id="KW-1185">Reference proteome</keyword>
<dbReference type="GO" id="GO:0004430">
    <property type="term" value="F:1-phosphatidylinositol 4-kinase activity"/>
    <property type="evidence" value="ECO:0007669"/>
    <property type="project" value="UniProtKB-UniRule"/>
</dbReference>
<dbReference type="STRING" id="933852.A0A0C2XQM5"/>
<feature type="compositionally biased region" description="Acidic residues" evidence="8">
    <location>
        <begin position="669"/>
        <end position="689"/>
    </location>
</feature>
<evidence type="ECO:0000256" key="8">
    <source>
        <dbReference type="SAM" id="MobiDB-lite"/>
    </source>
</evidence>
<feature type="compositionally biased region" description="Low complexity" evidence="8">
    <location>
        <begin position="15"/>
        <end position="38"/>
    </location>
</feature>
<dbReference type="InterPro" id="IPR039756">
    <property type="entry name" value="Lsb6/PI4K2"/>
</dbReference>
<feature type="region of interest" description="Disordered" evidence="8">
    <location>
        <begin position="582"/>
        <end position="633"/>
    </location>
</feature>
<organism evidence="10 11">
    <name type="scientific">Serendipita vermifera MAFF 305830</name>
    <dbReference type="NCBI Taxonomy" id="933852"/>
    <lineage>
        <taxon>Eukaryota</taxon>
        <taxon>Fungi</taxon>
        <taxon>Dikarya</taxon>
        <taxon>Basidiomycota</taxon>
        <taxon>Agaricomycotina</taxon>
        <taxon>Agaricomycetes</taxon>
        <taxon>Sebacinales</taxon>
        <taxon>Serendipitaceae</taxon>
        <taxon>Serendipita</taxon>
    </lineage>
</organism>
<dbReference type="Pfam" id="PF00454">
    <property type="entry name" value="PI3_PI4_kinase"/>
    <property type="match status" value="1"/>
</dbReference>
<comment type="subcellular location">
    <subcellularLocation>
        <location evidence="7">Cell membrane</location>
        <topology evidence="7">Peripheral membrane protein</topology>
    </subcellularLocation>
    <subcellularLocation>
        <location evidence="7">Vacuole membrane</location>
        <topology evidence="7">Peripheral membrane protein</topology>
    </subcellularLocation>
</comment>
<evidence type="ECO:0000256" key="3">
    <source>
        <dbReference type="ARBA" id="ARBA00022741"/>
    </source>
</evidence>
<evidence type="ECO:0000313" key="10">
    <source>
        <dbReference type="EMBL" id="KIM31257.1"/>
    </source>
</evidence>
<dbReference type="GO" id="GO:0005802">
    <property type="term" value="C:trans-Golgi network"/>
    <property type="evidence" value="ECO:0007669"/>
    <property type="project" value="TreeGrafter"/>
</dbReference>
<sequence>MAYQPLAQDESGIVQSSHSRSSTATSSSPRQRQRTLSRPELPKIDLRDIQDKFKSWLERVKSKKTVDVNAKKEIAFSVFEPAFPRSAYPVAPLKTLDHEEPMTKEMFNSLVDAVKESILDGVHPKMIAKGSSGSYFARVKEGDRIKTVGVFKPKDEEPYGRLNPKTTKWLHRQFRWIIPFGRSCLIPNLSYISEAAASLMDTRLELNIVPKTELVSISSPSFFYDWIDRVAYKQNRKPLPDKIGSFQFFLHGYTDASTFLREHPWPGRSIADTFDEETHRTGMAASKRVMSALNLVCGRTGEEEDGDDDLEAGFYGQGLDEERARTQSDSQDFYWSLALQNDFRLELEKLIILDYIIRNTDRGADNYMIKYCNQAHDKPIVDQAPTRGATPTYSAILGMSNGRPDSVPAPLLIPAQEAQPLSPSASTTDKAYSRPHMHIAAIDNSLSFPHEHPKGWRSFTYGWLYLPVSLIGRPFSEQTRRHFLPLLSSKAWWEETTHELRKLFAIDPDFHPKMFARQMAVIKGQAWNVLQSLKHPDEGPLELTRRVKVLIWDDEIQVGESFSADAVLGPLSAGAVPSTFAPFPRSSPTRPRRIRSVSTPRAESHFPPAPPTAIFSRTSSDFTGSSRPVPFAGRVSTRVNPAATGVSVLEHMERLDRVEQGLKRLGRTEDEDDGDEEEHEVLFEEEEEHEGTPLMKEPSPPRSLQPSNATPSQSSTLASTSATDQAHENTDPAVNGAKPRLSGLGDASARPSVRMSEDGANKPKHVRWASHGAHEGRSGRSMDVSRTPLPMDGMGVGTKTVIAERVETVEAKAFFSCW</sequence>
<comment type="catalytic activity">
    <reaction evidence="7">
        <text>a 1,2-diacyl-sn-glycero-3-phospho-(1D-myo-inositol) + ATP = a 1,2-diacyl-sn-glycero-3-phospho-(1D-myo-inositol 4-phosphate) + ADP + H(+)</text>
        <dbReference type="Rhea" id="RHEA:19877"/>
        <dbReference type="ChEBI" id="CHEBI:15378"/>
        <dbReference type="ChEBI" id="CHEBI:30616"/>
        <dbReference type="ChEBI" id="CHEBI:57880"/>
        <dbReference type="ChEBI" id="CHEBI:58178"/>
        <dbReference type="ChEBI" id="CHEBI:456216"/>
        <dbReference type="EC" id="2.7.1.67"/>
    </reaction>
</comment>
<dbReference type="PANTHER" id="PTHR12865">
    <property type="entry name" value="PHOSPHATIDYLINOSITOL 4-KINASE TYPE-II"/>
    <property type="match status" value="1"/>
</dbReference>
<dbReference type="GO" id="GO:0007030">
    <property type="term" value="P:Golgi organization"/>
    <property type="evidence" value="ECO:0007669"/>
    <property type="project" value="TreeGrafter"/>
</dbReference>
<feature type="compositionally biased region" description="Polar residues" evidence="8">
    <location>
        <begin position="615"/>
        <end position="626"/>
    </location>
</feature>
<reference evidence="10 11" key="1">
    <citation type="submission" date="2014-04" db="EMBL/GenBank/DDBJ databases">
        <authorList>
            <consortium name="DOE Joint Genome Institute"/>
            <person name="Kuo A."/>
            <person name="Zuccaro A."/>
            <person name="Kohler A."/>
            <person name="Nagy L.G."/>
            <person name="Floudas D."/>
            <person name="Copeland A."/>
            <person name="Barry K.W."/>
            <person name="Cichocki N."/>
            <person name="Veneault-Fourrey C."/>
            <person name="LaButti K."/>
            <person name="Lindquist E.A."/>
            <person name="Lipzen A."/>
            <person name="Lundell T."/>
            <person name="Morin E."/>
            <person name="Murat C."/>
            <person name="Sun H."/>
            <person name="Tunlid A."/>
            <person name="Henrissat B."/>
            <person name="Grigoriev I.V."/>
            <person name="Hibbett D.S."/>
            <person name="Martin F."/>
            <person name="Nordberg H.P."/>
            <person name="Cantor M.N."/>
            <person name="Hua S.X."/>
        </authorList>
    </citation>
    <scope>NUCLEOTIDE SEQUENCE [LARGE SCALE GENOMIC DNA]</scope>
    <source>
        <strain evidence="10 11">MAFF 305830</strain>
    </source>
</reference>
<feature type="compositionally biased region" description="Low complexity" evidence="8">
    <location>
        <begin position="709"/>
        <end position="724"/>
    </location>
</feature>
<dbReference type="EMBL" id="KN824282">
    <property type="protein sequence ID" value="KIM31257.1"/>
    <property type="molecule type" value="Genomic_DNA"/>
</dbReference>
<dbReference type="GO" id="GO:0005886">
    <property type="term" value="C:plasma membrane"/>
    <property type="evidence" value="ECO:0007669"/>
    <property type="project" value="UniProtKB-SubCell"/>
</dbReference>
<dbReference type="PANTHER" id="PTHR12865:SF1">
    <property type="entry name" value="PHOSPHATIDYLINOSITOL 4-KINASE TYPE 2"/>
    <property type="match status" value="1"/>
</dbReference>
<dbReference type="EC" id="2.7.1.67" evidence="7"/>
<dbReference type="GO" id="GO:0000329">
    <property type="term" value="C:fungal-type vacuole membrane"/>
    <property type="evidence" value="ECO:0007669"/>
    <property type="project" value="TreeGrafter"/>
</dbReference>
<comment type="cofactor">
    <cofactor evidence="7">
        <name>Mg(2+)</name>
        <dbReference type="ChEBI" id="CHEBI:18420"/>
    </cofactor>
    <cofactor evidence="7">
        <name>Mn(2+)</name>
        <dbReference type="ChEBI" id="CHEBI:29035"/>
    </cofactor>
</comment>
<keyword evidence="6" id="KW-0472">Membrane</keyword>
<dbReference type="GO" id="GO:0005768">
    <property type="term" value="C:endosome"/>
    <property type="evidence" value="ECO:0007669"/>
    <property type="project" value="UniProtKB-UniRule"/>
</dbReference>
<feature type="region of interest" description="Disordered" evidence="8">
    <location>
        <begin position="664"/>
        <end position="791"/>
    </location>
</feature>
<keyword evidence="4 7" id="KW-0418">Kinase</keyword>
<comment type="similarity">
    <text evidence="7">Belongs to the PI3/PI4-kinase family.</text>
</comment>
<feature type="region of interest" description="Disordered" evidence="8">
    <location>
        <begin position="1"/>
        <end position="41"/>
    </location>
</feature>
<dbReference type="GO" id="GO:0046854">
    <property type="term" value="P:phosphatidylinositol phosphate biosynthetic process"/>
    <property type="evidence" value="ECO:0007669"/>
    <property type="project" value="UniProtKB-UniRule"/>
</dbReference>
<keyword evidence="3 7" id="KW-0547">Nucleotide-binding</keyword>